<dbReference type="EMBL" id="MN738812">
    <property type="protein sequence ID" value="QHS84721.1"/>
    <property type="molecule type" value="Genomic_DNA"/>
</dbReference>
<keyword evidence="1" id="KW-1133">Transmembrane helix</keyword>
<dbReference type="AlphaFoldDB" id="A0A6C0AZN3"/>
<protein>
    <submittedName>
        <fullName evidence="2">Uncharacterized protein</fullName>
    </submittedName>
</protein>
<name>A0A6C0AZN3_9ZZZZ</name>
<evidence type="ECO:0000313" key="2">
    <source>
        <dbReference type="EMBL" id="QHS84721.1"/>
    </source>
</evidence>
<keyword evidence="1" id="KW-0812">Transmembrane</keyword>
<feature type="transmembrane region" description="Helical" evidence="1">
    <location>
        <begin position="70"/>
        <end position="92"/>
    </location>
</feature>
<keyword evidence="1" id="KW-0472">Membrane</keyword>
<proteinExistence type="predicted"/>
<organism evidence="2">
    <name type="scientific">viral metagenome</name>
    <dbReference type="NCBI Taxonomy" id="1070528"/>
    <lineage>
        <taxon>unclassified sequences</taxon>
        <taxon>metagenomes</taxon>
        <taxon>organismal metagenomes</taxon>
    </lineage>
</organism>
<reference evidence="2" key="1">
    <citation type="journal article" date="2020" name="Nature">
        <title>Giant virus diversity and host interactions through global metagenomics.</title>
        <authorList>
            <person name="Schulz F."/>
            <person name="Roux S."/>
            <person name="Paez-Espino D."/>
            <person name="Jungbluth S."/>
            <person name="Walsh D.A."/>
            <person name="Denef V.J."/>
            <person name="McMahon K.D."/>
            <person name="Konstantinidis K.T."/>
            <person name="Eloe-Fadrosh E.A."/>
            <person name="Kyrpides N.C."/>
            <person name="Woyke T."/>
        </authorList>
    </citation>
    <scope>NUCLEOTIDE SEQUENCE</scope>
    <source>
        <strain evidence="2">GVMAG-S-ERX556022-25</strain>
    </source>
</reference>
<feature type="transmembrane region" description="Helical" evidence="1">
    <location>
        <begin position="36"/>
        <end position="58"/>
    </location>
</feature>
<evidence type="ECO:0000256" key="1">
    <source>
        <dbReference type="SAM" id="Phobius"/>
    </source>
</evidence>
<accession>A0A6C0AZN3</accession>
<sequence>MEGLNESNNSKDNNREGFFKYVFNFDEKNVNDMLNMFQYSFIAVPFVILILKVLNYYTPEEDESKGTLEISAEIVGSISLILLSIWFINRIINYIPTYTKTDYPNFNEINCIIPLFIVLFTMKSKLGAKINILVDRLVDLYEGKTNLKTQSDNQNDYKTIQPISQVPVHQNSQADFLNPQQMQNSKGYTESQYLNAAHNNLPQQQQPQQQQPQDMYQGPINPLLGAMEPMAANEGMGNMFGSAF</sequence>